<evidence type="ECO:0000256" key="1">
    <source>
        <dbReference type="ARBA" id="ARBA00023015"/>
    </source>
</evidence>
<dbReference type="Pfam" id="PF12833">
    <property type="entry name" value="HTH_18"/>
    <property type="match status" value="1"/>
</dbReference>
<dbReference type="PANTHER" id="PTHR46796:SF6">
    <property type="entry name" value="ARAC SUBFAMILY"/>
    <property type="match status" value="1"/>
</dbReference>
<evidence type="ECO:0000313" key="7">
    <source>
        <dbReference type="Proteomes" id="UP000773064"/>
    </source>
</evidence>
<evidence type="ECO:0000256" key="3">
    <source>
        <dbReference type="ARBA" id="ARBA00023159"/>
    </source>
</evidence>
<evidence type="ECO:0000313" key="6">
    <source>
        <dbReference type="EMBL" id="MBT1172211.1"/>
    </source>
</evidence>
<keyword evidence="1" id="KW-0805">Transcription regulation</keyword>
<keyword evidence="3" id="KW-0010">Activator</keyword>
<gene>
    <name evidence="6" type="ORF">JS528_02310</name>
</gene>
<dbReference type="PROSITE" id="PS00041">
    <property type="entry name" value="HTH_ARAC_FAMILY_1"/>
    <property type="match status" value="1"/>
</dbReference>
<dbReference type="PANTHER" id="PTHR46796">
    <property type="entry name" value="HTH-TYPE TRANSCRIPTIONAL ACTIVATOR RHAS-RELATED"/>
    <property type="match status" value="1"/>
</dbReference>
<keyword evidence="2" id="KW-0238">DNA-binding</keyword>
<dbReference type="PROSITE" id="PS01124">
    <property type="entry name" value="HTH_ARAC_FAMILY_2"/>
    <property type="match status" value="1"/>
</dbReference>
<dbReference type="InterPro" id="IPR050204">
    <property type="entry name" value="AraC_XylS_family_regulators"/>
</dbReference>
<dbReference type="InterPro" id="IPR018060">
    <property type="entry name" value="HTH_AraC"/>
</dbReference>
<name>A0ABS5UMS1_9BIFI</name>
<evidence type="ECO:0000256" key="2">
    <source>
        <dbReference type="ARBA" id="ARBA00023125"/>
    </source>
</evidence>
<proteinExistence type="predicted"/>
<protein>
    <submittedName>
        <fullName evidence="6">Helix-turn-helix domain-containing protein</fullName>
    </submittedName>
</protein>
<comment type="caution">
    <text evidence="6">The sequence shown here is derived from an EMBL/GenBank/DDBJ whole genome shotgun (WGS) entry which is preliminary data.</text>
</comment>
<dbReference type="SUPFAM" id="SSF46689">
    <property type="entry name" value="Homeodomain-like"/>
    <property type="match status" value="2"/>
</dbReference>
<dbReference type="InterPro" id="IPR009057">
    <property type="entry name" value="Homeodomain-like_sf"/>
</dbReference>
<evidence type="ECO:0000259" key="5">
    <source>
        <dbReference type="PROSITE" id="PS01124"/>
    </source>
</evidence>
<reference evidence="6 7" key="1">
    <citation type="journal article" date="2021" name="Environ. Microbiol.">
        <title>Genetic insights into the dark matter of the mammalian gut microbiota through targeted genome reconstruction.</title>
        <authorList>
            <person name="Lugli G.A."/>
            <person name="Alessandri G."/>
            <person name="Milani C."/>
            <person name="Viappiani A."/>
            <person name="Fontana F."/>
            <person name="Tarracchini C."/>
            <person name="Mancabelli L."/>
            <person name="Argentini C."/>
            <person name="Ruiz L."/>
            <person name="Margolles A."/>
            <person name="van Sinderen D."/>
            <person name="Turroni F."/>
            <person name="Ventura M."/>
        </authorList>
    </citation>
    <scope>NUCLEOTIDE SEQUENCE [LARGE SCALE GENOMIC DNA]</scope>
    <source>
        <strain evidence="6 7">MA2</strain>
    </source>
</reference>
<organism evidence="6 7">
    <name type="scientific">Bifidobacterium santillanense</name>
    <dbReference type="NCBI Taxonomy" id="2809028"/>
    <lineage>
        <taxon>Bacteria</taxon>
        <taxon>Bacillati</taxon>
        <taxon>Actinomycetota</taxon>
        <taxon>Actinomycetes</taxon>
        <taxon>Bifidobacteriales</taxon>
        <taxon>Bifidobacteriaceae</taxon>
        <taxon>Bifidobacterium</taxon>
    </lineage>
</organism>
<dbReference type="Gene3D" id="1.10.10.60">
    <property type="entry name" value="Homeodomain-like"/>
    <property type="match status" value="2"/>
</dbReference>
<feature type="domain" description="HTH araC/xylS-type" evidence="5">
    <location>
        <begin position="184"/>
        <end position="282"/>
    </location>
</feature>
<dbReference type="SUPFAM" id="SSF51215">
    <property type="entry name" value="Regulatory protein AraC"/>
    <property type="match status" value="1"/>
</dbReference>
<keyword evidence="7" id="KW-1185">Reference proteome</keyword>
<dbReference type="RefSeq" id="WP_214357463.1">
    <property type="nucleotide sequence ID" value="NZ_JAFEJS010000001.1"/>
</dbReference>
<dbReference type="InterPro" id="IPR018062">
    <property type="entry name" value="HTH_AraC-typ_CS"/>
</dbReference>
<dbReference type="InterPro" id="IPR037923">
    <property type="entry name" value="HTH-like"/>
</dbReference>
<accession>A0ABS5UMS1</accession>
<dbReference type="EMBL" id="JAFEJS010000001">
    <property type="protein sequence ID" value="MBT1172211.1"/>
    <property type="molecule type" value="Genomic_DNA"/>
</dbReference>
<evidence type="ECO:0000256" key="4">
    <source>
        <dbReference type="ARBA" id="ARBA00023163"/>
    </source>
</evidence>
<dbReference type="SMART" id="SM00342">
    <property type="entry name" value="HTH_ARAC"/>
    <property type="match status" value="1"/>
</dbReference>
<keyword evidence="4" id="KW-0804">Transcription</keyword>
<dbReference type="Proteomes" id="UP000773064">
    <property type="component" value="Unassembled WGS sequence"/>
</dbReference>
<sequence>MKPAERNVIREQSEHYQYRPSNSGAQVFLYPEWLGVYRYAAGYTLNRGPLDNFLLFFIRSGRFSIDLPDRERIVAHAGDFVLIDCYAPQSYRALEPGEALWIHFNGVSARMYYDFISARRGNVFSTVNSQFAVNRLQRICAGFRAGTRMSEPVMARYLTDILTECAGVPDDGPADESAHRYTMEDVQDFIVANLSRELTNDDLADMAAMSTGYFIKEFRRATGTTPHAFVVNARMDAAKRMLAGSDASLRRICTRCGFSSPSAFCLAFRRLEGMTPLEYRRSMRDAAPGVGREALSIPR</sequence>